<gene>
    <name evidence="2" type="ORF">PARMNEM_LOCUS9399</name>
</gene>
<evidence type="ECO:0000256" key="1">
    <source>
        <dbReference type="SAM" id="SignalP"/>
    </source>
</evidence>
<sequence length="248" mass="27731">MWRRAVWHAAILLLVSGSQDARYYTQKRPYTSTPQVECFDYMEWGPDRYNRGVAGGLVQHSRSPGMLFDSTTYPSPSFVRHQSFSRRVDLLPAEVEDVVKEHAKLVQDINSMKQPLFVAPMVDGSKDYDESIYLEAIETTTTSKPTTTSTIFPTRSKKPGSSVPVILLGGASQRIVIKSPPLNYVRPTTSLVGTSESPLIKHPYPFVGHPNSPLPVRICMPTMHQHSSVYTKPKSSLLEKILNGIISR</sequence>
<keyword evidence="1" id="KW-0732">Signal</keyword>
<protein>
    <submittedName>
        <fullName evidence="2">Uncharacterized protein</fullName>
    </submittedName>
</protein>
<accession>A0AAV1L367</accession>
<comment type="caution">
    <text evidence="2">The sequence shown here is derived from an EMBL/GenBank/DDBJ whole genome shotgun (WGS) entry which is preliminary data.</text>
</comment>
<dbReference type="Proteomes" id="UP001314205">
    <property type="component" value="Unassembled WGS sequence"/>
</dbReference>
<feature type="signal peptide" evidence="1">
    <location>
        <begin position="1"/>
        <end position="17"/>
    </location>
</feature>
<organism evidence="2 3">
    <name type="scientific">Parnassius mnemosyne</name>
    <name type="common">clouded apollo</name>
    <dbReference type="NCBI Taxonomy" id="213953"/>
    <lineage>
        <taxon>Eukaryota</taxon>
        <taxon>Metazoa</taxon>
        <taxon>Ecdysozoa</taxon>
        <taxon>Arthropoda</taxon>
        <taxon>Hexapoda</taxon>
        <taxon>Insecta</taxon>
        <taxon>Pterygota</taxon>
        <taxon>Neoptera</taxon>
        <taxon>Endopterygota</taxon>
        <taxon>Lepidoptera</taxon>
        <taxon>Glossata</taxon>
        <taxon>Ditrysia</taxon>
        <taxon>Papilionoidea</taxon>
        <taxon>Papilionidae</taxon>
        <taxon>Parnassiinae</taxon>
        <taxon>Parnassini</taxon>
        <taxon>Parnassius</taxon>
        <taxon>Driopa</taxon>
    </lineage>
</organism>
<feature type="chain" id="PRO_5043740659" evidence="1">
    <location>
        <begin position="18"/>
        <end position="248"/>
    </location>
</feature>
<reference evidence="2 3" key="1">
    <citation type="submission" date="2023-11" db="EMBL/GenBank/DDBJ databases">
        <authorList>
            <person name="Hedman E."/>
            <person name="Englund M."/>
            <person name="Stromberg M."/>
            <person name="Nyberg Akerstrom W."/>
            <person name="Nylinder S."/>
            <person name="Jareborg N."/>
            <person name="Kallberg Y."/>
            <person name="Kronander E."/>
        </authorList>
    </citation>
    <scope>NUCLEOTIDE SEQUENCE [LARGE SCALE GENOMIC DNA]</scope>
</reference>
<keyword evidence="3" id="KW-1185">Reference proteome</keyword>
<proteinExistence type="predicted"/>
<evidence type="ECO:0000313" key="3">
    <source>
        <dbReference type="Proteomes" id="UP001314205"/>
    </source>
</evidence>
<dbReference type="AlphaFoldDB" id="A0AAV1L367"/>
<dbReference type="EMBL" id="CAVLGL010000082">
    <property type="protein sequence ID" value="CAK1588807.1"/>
    <property type="molecule type" value="Genomic_DNA"/>
</dbReference>
<name>A0AAV1L367_9NEOP</name>
<evidence type="ECO:0000313" key="2">
    <source>
        <dbReference type="EMBL" id="CAK1588807.1"/>
    </source>
</evidence>